<protein>
    <recommendedName>
        <fullName evidence="3">Nucleotidyltransferase family protein</fullName>
    </recommendedName>
</protein>
<name>A0A7X4KJD6_9BURK</name>
<dbReference type="RefSeq" id="WP_161052145.1">
    <property type="nucleotide sequence ID" value="NZ_WWCR01000039.1"/>
</dbReference>
<evidence type="ECO:0008006" key="3">
    <source>
        <dbReference type="Google" id="ProtNLM"/>
    </source>
</evidence>
<evidence type="ECO:0000313" key="1">
    <source>
        <dbReference type="EMBL" id="MYM75460.1"/>
    </source>
</evidence>
<sequence>MINAPHLQTLADSERLPQGILHWMIGVHDLYVYGGLLKRIIDETSTVPLGDVDVIALDEKIMQEMAKRFGIVFRKVYTTSTHIPYFIGKAGPGDNKIIHLVLLRSHEQAMRYIMNNQFDIDRLALSNHHLFFDPKFGLDAICNAIRGKRATRIQESRDMTLFAKNRQQIERRYSMRLRLKGYSVID</sequence>
<proteinExistence type="predicted"/>
<evidence type="ECO:0000313" key="2">
    <source>
        <dbReference type="Proteomes" id="UP000469734"/>
    </source>
</evidence>
<comment type="caution">
    <text evidence="1">The sequence shown here is derived from an EMBL/GenBank/DDBJ whole genome shotgun (WGS) entry which is preliminary data.</text>
</comment>
<reference evidence="1 2" key="1">
    <citation type="submission" date="2019-12" db="EMBL/GenBank/DDBJ databases">
        <title>Novel species isolated from a subtropical stream in China.</title>
        <authorList>
            <person name="Lu H."/>
        </authorList>
    </citation>
    <scope>NUCLEOTIDE SEQUENCE [LARGE SCALE GENOMIC DNA]</scope>
    <source>
        <strain evidence="1 2">FT134W</strain>
    </source>
</reference>
<dbReference type="Proteomes" id="UP000469734">
    <property type="component" value="Unassembled WGS sequence"/>
</dbReference>
<organism evidence="1 2">
    <name type="scientific">Duganella margarita</name>
    <dbReference type="NCBI Taxonomy" id="2692170"/>
    <lineage>
        <taxon>Bacteria</taxon>
        <taxon>Pseudomonadati</taxon>
        <taxon>Pseudomonadota</taxon>
        <taxon>Betaproteobacteria</taxon>
        <taxon>Burkholderiales</taxon>
        <taxon>Oxalobacteraceae</taxon>
        <taxon>Telluria group</taxon>
        <taxon>Duganella</taxon>
    </lineage>
</organism>
<gene>
    <name evidence="1" type="ORF">GTP56_25145</name>
</gene>
<dbReference type="AlphaFoldDB" id="A0A7X4KJD6"/>
<dbReference type="EMBL" id="WWCR01000039">
    <property type="protein sequence ID" value="MYM75460.1"/>
    <property type="molecule type" value="Genomic_DNA"/>
</dbReference>
<accession>A0A7X4KJD6</accession>